<dbReference type="Pfam" id="PF13361">
    <property type="entry name" value="UvrD_C"/>
    <property type="match status" value="1"/>
</dbReference>
<dbReference type="PROSITE" id="PS51198">
    <property type="entry name" value="UVRD_HELICASE_ATP_BIND"/>
    <property type="match status" value="1"/>
</dbReference>
<dbReference type="InterPro" id="IPR013986">
    <property type="entry name" value="DExx_box_DNA_helicase_dom_sf"/>
</dbReference>
<evidence type="ECO:0000256" key="5">
    <source>
        <dbReference type="ARBA" id="ARBA00022840"/>
    </source>
</evidence>
<feature type="domain" description="UvrD-like helicase ATP-binding" evidence="12">
    <location>
        <begin position="1"/>
        <end position="274"/>
    </location>
</feature>
<keyword evidence="7" id="KW-0413">Isomerase</keyword>
<dbReference type="AlphaFoldDB" id="A0A9D1AEI7"/>
<evidence type="ECO:0000313" key="15">
    <source>
        <dbReference type="Proteomes" id="UP000886757"/>
    </source>
</evidence>
<keyword evidence="3 11" id="KW-0378">Hydrolase</keyword>
<evidence type="ECO:0000256" key="3">
    <source>
        <dbReference type="ARBA" id="ARBA00022801"/>
    </source>
</evidence>
<dbReference type="Pfam" id="PF00580">
    <property type="entry name" value="UvrD-helicase"/>
    <property type="match status" value="1"/>
</dbReference>
<dbReference type="GO" id="GO:0003677">
    <property type="term" value="F:DNA binding"/>
    <property type="evidence" value="ECO:0007669"/>
    <property type="project" value="UniProtKB-KW"/>
</dbReference>
<gene>
    <name evidence="14" type="ORF">IAB31_08480</name>
</gene>
<dbReference type="GO" id="GO:0005524">
    <property type="term" value="F:ATP binding"/>
    <property type="evidence" value="ECO:0007669"/>
    <property type="project" value="UniProtKB-UniRule"/>
</dbReference>
<keyword evidence="6" id="KW-0238">DNA-binding</keyword>
<keyword evidence="2 11" id="KW-0547">Nucleotide-binding</keyword>
<dbReference type="PROSITE" id="PS51217">
    <property type="entry name" value="UVRD_HELICASE_CTER"/>
    <property type="match status" value="1"/>
</dbReference>
<organism evidence="14 15">
    <name type="scientific">Candidatus Choladousia intestinavium</name>
    <dbReference type="NCBI Taxonomy" id="2840727"/>
    <lineage>
        <taxon>Bacteria</taxon>
        <taxon>Bacillati</taxon>
        <taxon>Bacillota</taxon>
        <taxon>Clostridia</taxon>
        <taxon>Lachnospirales</taxon>
        <taxon>Lachnospiraceae</taxon>
        <taxon>Lachnospiraceae incertae sedis</taxon>
        <taxon>Candidatus Choladousia</taxon>
    </lineage>
</organism>
<dbReference type="InterPro" id="IPR014016">
    <property type="entry name" value="UvrD-like_ATP-bd"/>
</dbReference>
<dbReference type="InterPro" id="IPR000212">
    <property type="entry name" value="DNA_helicase_UvrD/REP"/>
</dbReference>
<evidence type="ECO:0000256" key="11">
    <source>
        <dbReference type="PROSITE-ProRule" id="PRU00560"/>
    </source>
</evidence>
<evidence type="ECO:0000256" key="6">
    <source>
        <dbReference type="ARBA" id="ARBA00023125"/>
    </source>
</evidence>
<dbReference type="PANTHER" id="PTHR11070">
    <property type="entry name" value="UVRD / RECB / PCRA DNA HELICASE FAMILY MEMBER"/>
    <property type="match status" value="1"/>
</dbReference>
<proteinExistence type="inferred from homology"/>
<comment type="catalytic activity">
    <reaction evidence="8">
        <text>Couples ATP hydrolysis with the unwinding of duplex DNA by translocating in the 3'-5' direction.</text>
        <dbReference type="EC" id="5.6.2.4"/>
    </reaction>
</comment>
<dbReference type="GO" id="GO:0016787">
    <property type="term" value="F:hydrolase activity"/>
    <property type="evidence" value="ECO:0007669"/>
    <property type="project" value="UniProtKB-UniRule"/>
</dbReference>
<evidence type="ECO:0000259" key="12">
    <source>
        <dbReference type="PROSITE" id="PS51198"/>
    </source>
</evidence>
<dbReference type="EC" id="5.6.2.4" evidence="9"/>
<accession>A0A9D1AEI7</accession>
<dbReference type="InterPro" id="IPR014017">
    <property type="entry name" value="DNA_helicase_UvrD-like_C"/>
</dbReference>
<evidence type="ECO:0000256" key="8">
    <source>
        <dbReference type="ARBA" id="ARBA00034617"/>
    </source>
</evidence>
<keyword evidence="4 11" id="KW-0347">Helicase</keyword>
<evidence type="ECO:0000256" key="9">
    <source>
        <dbReference type="ARBA" id="ARBA00034808"/>
    </source>
</evidence>
<evidence type="ECO:0000259" key="13">
    <source>
        <dbReference type="PROSITE" id="PS51217"/>
    </source>
</evidence>
<sequence>MQISEAQTRAVTHGDGPAMVLAGPGSGKTLVITERVKYLIENLQVNPRNILVITFTKAAADEMRERFIRLSGARGVTFGTFHAVFFGILKQAYHYTGDNILREEQKFQILTDLIHRMKLEAQDEKELAGELAGEISIVKNEQIHLENYYAKCCPENAFREVYRGYEKTLRARGLLDFDDMLTCTYELFRLRPDILQAWQRRFSHILVDEFQDINGLQYAVVRMLAAPRDNLFIVGDDDQSIYRFRGAKPELMLNFPKDYPKARVILLDKNFRSVSSIVKGALEVIGENKKRYPKEIVCSRGSGSRIDIRCFSNQDHESLYLVKQIRQSLEKGCAPGEIAVLFRTNQGAVPFAQRLMEFNLPFVMRDALPNIFEHWIARDLFAYLHLAGEGTDRKEFLQVMNRPKRYLAREAAESARISFEELRIYYEDKEWMLDRIDKMEADLKLLKSMAPYAAVNYIRYGIGYEEYIKEYAAYRRIRPDEWIELLNEIQASAKPYGTCLEWFAHIEAYKEKQKEGRSRKTQEDAVTLATLHSSKGLEFSEVFLVDVNEGVIPHSKAFLEADLEEERRLFYVGMTRAKDRLHLFYIKERYGKAMEPSEFLDPFLEDEE</sequence>
<evidence type="ECO:0000256" key="4">
    <source>
        <dbReference type="ARBA" id="ARBA00022806"/>
    </source>
</evidence>
<dbReference type="EMBL" id="DVGK01000096">
    <property type="protein sequence ID" value="HIR13942.1"/>
    <property type="molecule type" value="Genomic_DNA"/>
</dbReference>
<keyword evidence="5 11" id="KW-0067">ATP-binding</keyword>
<name>A0A9D1AEI7_9FIRM</name>
<dbReference type="Gene3D" id="1.10.10.160">
    <property type="match status" value="1"/>
</dbReference>
<evidence type="ECO:0000256" key="1">
    <source>
        <dbReference type="ARBA" id="ARBA00009922"/>
    </source>
</evidence>
<dbReference type="Gene3D" id="1.10.486.10">
    <property type="entry name" value="PCRA, domain 4"/>
    <property type="match status" value="1"/>
</dbReference>
<protein>
    <recommendedName>
        <fullName evidence="9">DNA 3'-5' helicase</fullName>
        <ecNumber evidence="9">5.6.2.4</ecNumber>
    </recommendedName>
</protein>
<comment type="similarity">
    <text evidence="1">Belongs to the helicase family. UvrD subfamily.</text>
</comment>
<comment type="catalytic activity">
    <reaction evidence="10">
        <text>ATP + H2O = ADP + phosphate + H(+)</text>
        <dbReference type="Rhea" id="RHEA:13065"/>
        <dbReference type="ChEBI" id="CHEBI:15377"/>
        <dbReference type="ChEBI" id="CHEBI:15378"/>
        <dbReference type="ChEBI" id="CHEBI:30616"/>
        <dbReference type="ChEBI" id="CHEBI:43474"/>
        <dbReference type="ChEBI" id="CHEBI:456216"/>
        <dbReference type="EC" id="5.6.2.4"/>
    </reaction>
</comment>
<dbReference type="GO" id="GO:0043138">
    <property type="term" value="F:3'-5' DNA helicase activity"/>
    <property type="evidence" value="ECO:0007669"/>
    <property type="project" value="UniProtKB-EC"/>
</dbReference>
<dbReference type="PANTHER" id="PTHR11070:SF2">
    <property type="entry name" value="ATP-DEPENDENT DNA HELICASE SRS2"/>
    <property type="match status" value="1"/>
</dbReference>
<feature type="domain" description="UvrD-like helicase C-terminal" evidence="13">
    <location>
        <begin position="275"/>
        <end position="536"/>
    </location>
</feature>
<dbReference type="GO" id="GO:0000725">
    <property type="term" value="P:recombinational repair"/>
    <property type="evidence" value="ECO:0007669"/>
    <property type="project" value="TreeGrafter"/>
</dbReference>
<evidence type="ECO:0000256" key="2">
    <source>
        <dbReference type="ARBA" id="ARBA00022741"/>
    </source>
</evidence>
<reference evidence="14" key="2">
    <citation type="journal article" date="2021" name="PeerJ">
        <title>Extensive microbial diversity within the chicken gut microbiome revealed by metagenomics and culture.</title>
        <authorList>
            <person name="Gilroy R."/>
            <person name="Ravi A."/>
            <person name="Getino M."/>
            <person name="Pursley I."/>
            <person name="Horton D.L."/>
            <person name="Alikhan N.F."/>
            <person name="Baker D."/>
            <person name="Gharbi K."/>
            <person name="Hall N."/>
            <person name="Watson M."/>
            <person name="Adriaenssens E.M."/>
            <person name="Foster-Nyarko E."/>
            <person name="Jarju S."/>
            <person name="Secka A."/>
            <person name="Antonio M."/>
            <person name="Oren A."/>
            <person name="Chaudhuri R.R."/>
            <person name="La Ragione R."/>
            <person name="Hildebrand F."/>
            <person name="Pallen M.J."/>
        </authorList>
    </citation>
    <scope>NUCLEOTIDE SEQUENCE</scope>
    <source>
        <strain evidence="14">ChiSjej4B22-8148</strain>
    </source>
</reference>
<dbReference type="Gene3D" id="3.40.50.300">
    <property type="entry name" value="P-loop containing nucleotide triphosphate hydrolases"/>
    <property type="match status" value="2"/>
</dbReference>
<feature type="binding site" evidence="11">
    <location>
        <begin position="22"/>
        <end position="29"/>
    </location>
    <ligand>
        <name>ATP</name>
        <dbReference type="ChEBI" id="CHEBI:30616"/>
    </ligand>
</feature>
<dbReference type="CDD" id="cd17932">
    <property type="entry name" value="DEXQc_UvrD"/>
    <property type="match status" value="1"/>
</dbReference>
<evidence type="ECO:0000313" key="14">
    <source>
        <dbReference type="EMBL" id="HIR13942.1"/>
    </source>
</evidence>
<dbReference type="SUPFAM" id="SSF52540">
    <property type="entry name" value="P-loop containing nucleoside triphosphate hydrolases"/>
    <property type="match status" value="1"/>
</dbReference>
<evidence type="ECO:0000256" key="7">
    <source>
        <dbReference type="ARBA" id="ARBA00023235"/>
    </source>
</evidence>
<comment type="caution">
    <text evidence="14">The sequence shown here is derived from an EMBL/GenBank/DDBJ whole genome shotgun (WGS) entry which is preliminary data.</text>
</comment>
<dbReference type="InterPro" id="IPR027417">
    <property type="entry name" value="P-loop_NTPase"/>
</dbReference>
<reference evidence="14" key="1">
    <citation type="submission" date="2020-10" db="EMBL/GenBank/DDBJ databases">
        <authorList>
            <person name="Gilroy R."/>
        </authorList>
    </citation>
    <scope>NUCLEOTIDE SEQUENCE</scope>
    <source>
        <strain evidence="14">ChiSjej4B22-8148</strain>
    </source>
</reference>
<evidence type="ECO:0000256" key="10">
    <source>
        <dbReference type="ARBA" id="ARBA00048988"/>
    </source>
</evidence>
<dbReference type="CDD" id="cd18807">
    <property type="entry name" value="SF1_C_UvrD"/>
    <property type="match status" value="1"/>
</dbReference>
<dbReference type="Proteomes" id="UP000886757">
    <property type="component" value="Unassembled WGS sequence"/>
</dbReference>